<reference evidence="2" key="1">
    <citation type="submission" date="2020-11" db="EMBL/GenBank/DDBJ databases">
        <authorList>
            <consortium name="DOE Joint Genome Institute"/>
            <person name="Ahrendt S."/>
            <person name="Riley R."/>
            <person name="Andreopoulos W."/>
            <person name="Labutti K."/>
            <person name="Pangilinan J."/>
            <person name="Ruiz-Duenas F.J."/>
            <person name="Barrasa J.M."/>
            <person name="Sanchez-Garcia M."/>
            <person name="Camarero S."/>
            <person name="Miyauchi S."/>
            <person name="Serrano A."/>
            <person name="Linde D."/>
            <person name="Babiker R."/>
            <person name="Drula E."/>
            <person name="Ayuso-Fernandez I."/>
            <person name="Pacheco R."/>
            <person name="Padilla G."/>
            <person name="Ferreira P."/>
            <person name="Barriuso J."/>
            <person name="Kellner H."/>
            <person name="Castanera R."/>
            <person name="Alfaro M."/>
            <person name="Ramirez L."/>
            <person name="Pisabarro A.G."/>
            <person name="Kuo A."/>
            <person name="Tritt A."/>
            <person name="Lipzen A."/>
            <person name="He G."/>
            <person name="Yan M."/>
            <person name="Ng V."/>
            <person name="Cullen D."/>
            <person name="Martin F."/>
            <person name="Rosso M.-N."/>
            <person name="Henrissat B."/>
            <person name="Hibbett D."/>
            <person name="Martinez A.T."/>
            <person name="Grigoriev I.V."/>
        </authorList>
    </citation>
    <scope>NUCLEOTIDE SEQUENCE</scope>
    <source>
        <strain evidence="2">AH 40177</strain>
    </source>
</reference>
<keyword evidence="1" id="KW-1133">Transmembrane helix</keyword>
<gene>
    <name evidence="2" type="ORF">BDP27DRAFT_1425599</name>
</gene>
<feature type="transmembrane region" description="Helical" evidence="1">
    <location>
        <begin position="241"/>
        <end position="266"/>
    </location>
</feature>
<dbReference type="AlphaFoldDB" id="A0A9P5PG52"/>
<dbReference type="Proteomes" id="UP000772434">
    <property type="component" value="Unassembled WGS sequence"/>
</dbReference>
<evidence type="ECO:0000313" key="3">
    <source>
        <dbReference type="Proteomes" id="UP000772434"/>
    </source>
</evidence>
<feature type="transmembrane region" description="Helical" evidence="1">
    <location>
        <begin position="172"/>
        <end position="194"/>
    </location>
</feature>
<organism evidence="2 3">
    <name type="scientific">Rhodocollybia butyracea</name>
    <dbReference type="NCBI Taxonomy" id="206335"/>
    <lineage>
        <taxon>Eukaryota</taxon>
        <taxon>Fungi</taxon>
        <taxon>Dikarya</taxon>
        <taxon>Basidiomycota</taxon>
        <taxon>Agaricomycotina</taxon>
        <taxon>Agaricomycetes</taxon>
        <taxon>Agaricomycetidae</taxon>
        <taxon>Agaricales</taxon>
        <taxon>Marasmiineae</taxon>
        <taxon>Omphalotaceae</taxon>
        <taxon>Rhodocollybia</taxon>
    </lineage>
</organism>
<dbReference type="EMBL" id="JADNRY010000118">
    <property type="protein sequence ID" value="KAF9064671.1"/>
    <property type="molecule type" value="Genomic_DNA"/>
</dbReference>
<keyword evidence="1" id="KW-0812">Transmembrane</keyword>
<sequence length="302" mass="33348">MGPEEQQLISAEAEALLFAIAPLMVILTGYGTILLGFVIAIRSLTITESLGRPQTVLLVCLVTIVLCFTWTVFDNGGGLLMTDWLIFMETLQQGIVAHVQAADKKIMIWQYLSDWPATILASLTYITHGSSSYVWYPTQLLLSDGIVVWRAVSINVADCIWSDLQFQYKAAILDWLSTILSLVVNMVATMLFAYKAWNYHRDIAGLSGSLSRKESGAMFCTIQAIYIVITVLDSYNIITSQWLLVTIEAITGVAAACYPVSVIILIHKDNTALPATYSDERHTQNEHIISTIVDSNGIVMSV</sequence>
<feature type="transmembrane region" description="Helical" evidence="1">
    <location>
        <begin position="215"/>
        <end position="235"/>
    </location>
</feature>
<evidence type="ECO:0000256" key="1">
    <source>
        <dbReference type="SAM" id="Phobius"/>
    </source>
</evidence>
<protein>
    <submittedName>
        <fullName evidence="2">Uncharacterized protein</fullName>
    </submittedName>
</protein>
<keyword evidence="1" id="KW-0472">Membrane</keyword>
<feature type="transmembrane region" description="Helical" evidence="1">
    <location>
        <begin position="15"/>
        <end position="44"/>
    </location>
</feature>
<evidence type="ECO:0000313" key="2">
    <source>
        <dbReference type="EMBL" id="KAF9064671.1"/>
    </source>
</evidence>
<proteinExistence type="predicted"/>
<comment type="caution">
    <text evidence="2">The sequence shown here is derived from an EMBL/GenBank/DDBJ whole genome shotgun (WGS) entry which is preliminary data.</text>
</comment>
<accession>A0A9P5PG52</accession>
<feature type="transmembrane region" description="Helical" evidence="1">
    <location>
        <begin position="56"/>
        <end position="73"/>
    </location>
</feature>
<name>A0A9P5PG52_9AGAR</name>
<keyword evidence="3" id="KW-1185">Reference proteome</keyword>